<dbReference type="STRING" id="546266.NEIMUCOT_05674"/>
<dbReference type="Proteomes" id="UP000003344">
    <property type="component" value="Unassembled WGS sequence"/>
</dbReference>
<reference evidence="1 2" key="1">
    <citation type="submission" date="2009-10" db="EMBL/GenBank/DDBJ databases">
        <authorList>
            <person name="Weinstock G."/>
            <person name="Sodergren E."/>
            <person name="Clifton S."/>
            <person name="Fulton L."/>
            <person name="Fulton B."/>
            <person name="Courtney L."/>
            <person name="Fronick C."/>
            <person name="Harrison M."/>
            <person name="Strong C."/>
            <person name="Farmer C."/>
            <person name="Delahaunty K."/>
            <person name="Markovic C."/>
            <person name="Hall O."/>
            <person name="Minx P."/>
            <person name="Tomlinson C."/>
            <person name="Mitreva M."/>
            <person name="Nelson J."/>
            <person name="Hou S."/>
            <person name="Wollam A."/>
            <person name="Pepin K.H."/>
            <person name="Johnson M."/>
            <person name="Bhonagiri V."/>
            <person name="Nash W.E."/>
            <person name="Warren W."/>
            <person name="Chinwalla A."/>
            <person name="Mardis E.R."/>
            <person name="Wilson R.K."/>
        </authorList>
    </citation>
    <scope>NUCLEOTIDE SEQUENCE [LARGE SCALE GENOMIC DNA]</scope>
    <source>
        <strain evidence="2">ATCC 25996 / DSM 4631 / NCTC 10774 / M26</strain>
    </source>
</reference>
<protein>
    <submittedName>
        <fullName evidence="1">Uncharacterized protein</fullName>
    </submittedName>
</protein>
<evidence type="ECO:0000313" key="1">
    <source>
        <dbReference type="EMBL" id="EFC87937.1"/>
    </source>
</evidence>
<comment type="caution">
    <text evidence="1">The sequence shown here is derived from an EMBL/GenBank/DDBJ whole genome shotgun (WGS) entry which is preliminary data.</text>
</comment>
<dbReference type="EMBL" id="ACDX02000013">
    <property type="protein sequence ID" value="EFC87937.1"/>
    <property type="molecule type" value="Genomic_DNA"/>
</dbReference>
<accession>D2ZYG5</accession>
<organism evidence="1 2">
    <name type="scientific">Neisseria mucosa (strain ATCC 25996 / DSM 4631 / NCTC 10774 / M26)</name>
    <dbReference type="NCBI Taxonomy" id="546266"/>
    <lineage>
        <taxon>Bacteria</taxon>
        <taxon>Pseudomonadati</taxon>
        <taxon>Pseudomonadota</taxon>
        <taxon>Betaproteobacteria</taxon>
        <taxon>Neisseriales</taxon>
        <taxon>Neisseriaceae</taxon>
        <taxon>Neisseria</taxon>
    </lineage>
</organism>
<evidence type="ECO:0000313" key="2">
    <source>
        <dbReference type="Proteomes" id="UP000003344"/>
    </source>
</evidence>
<dbReference type="AlphaFoldDB" id="D2ZYG5"/>
<sequence>MPKQRSSENPNDVFRRPLSYRGFTVMEGYRVRLLSMPVLISP</sequence>
<name>D2ZYG5_NEIM2</name>
<gene>
    <name evidence="1" type="ORF">NEIMUCOT_05674</name>
</gene>
<proteinExistence type="predicted"/>